<dbReference type="RefSeq" id="WP_109587426.1">
    <property type="nucleotide sequence ID" value="NZ_QGHD01000009.1"/>
</dbReference>
<keyword evidence="1" id="KW-0732">Signal</keyword>
<evidence type="ECO:0000256" key="1">
    <source>
        <dbReference type="SAM" id="SignalP"/>
    </source>
</evidence>
<proteinExistence type="predicted"/>
<feature type="chain" id="PRO_5045579959" evidence="1">
    <location>
        <begin position="25"/>
        <end position="556"/>
    </location>
</feature>
<protein>
    <submittedName>
        <fullName evidence="3">Uncharacterized protein (TIGR02145 family)</fullName>
    </submittedName>
</protein>
<feature type="domain" description="Fibrobacter succinogenes major paralogous" evidence="2">
    <location>
        <begin position="421"/>
        <end position="496"/>
    </location>
</feature>
<dbReference type="NCBIfam" id="TIGR02145">
    <property type="entry name" value="Fib_succ_major"/>
    <property type="match status" value="1"/>
</dbReference>
<dbReference type="Proteomes" id="UP000245523">
    <property type="component" value="Unassembled WGS sequence"/>
</dbReference>
<organism evidence="3 4">
    <name type="scientific">Hallerella porci</name>
    <dbReference type="NCBI Taxonomy" id="1945871"/>
    <lineage>
        <taxon>Bacteria</taxon>
        <taxon>Pseudomonadati</taxon>
        <taxon>Fibrobacterota</taxon>
        <taxon>Fibrobacteria</taxon>
        <taxon>Fibrobacterales</taxon>
        <taxon>Fibrobacteraceae</taxon>
        <taxon>Hallerella</taxon>
    </lineage>
</organism>
<evidence type="ECO:0000313" key="3">
    <source>
        <dbReference type="EMBL" id="PWL01970.1"/>
    </source>
</evidence>
<feature type="signal peptide" evidence="1">
    <location>
        <begin position="1"/>
        <end position="24"/>
    </location>
</feature>
<gene>
    <name evidence="3" type="ORF">B0H50_10959</name>
</gene>
<keyword evidence="4" id="KW-1185">Reference proteome</keyword>
<evidence type="ECO:0000313" key="4">
    <source>
        <dbReference type="Proteomes" id="UP000245523"/>
    </source>
</evidence>
<dbReference type="InterPro" id="IPR011871">
    <property type="entry name" value="Fib_succ_major"/>
</dbReference>
<dbReference type="Pfam" id="PF09603">
    <property type="entry name" value="Fib_succ_major"/>
    <property type="match status" value="1"/>
</dbReference>
<comment type="caution">
    <text evidence="3">The sequence shown here is derived from an EMBL/GenBank/DDBJ whole genome shotgun (WGS) entry which is preliminary data.</text>
</comment>
<evidence type="ECO:0000259" key="2">
    <source>
        <dbReference type="Pfam" id="PF09603"/>
    </source>
</evidence>
<dbReference type="EMBL" id="QGHD01000009">
    <property type="protein sequence ID" value="PWL01970.1"/>
    <property type="molecule type" value="Genomic_DNA"/>
</dbReference>
<reference evidence="3 4" key="1">
    <citation type="submission" date="2018-05" db="EMBL/GenBank/DDBJ databases">
        <title>Animal gut microbial communities from fecal samples from Wisconsin, USA.</title>
        <authorList>
            <person name="Neumann A."/>
        </authorList>
    </citation>
    <scope>NUCLEOTIDE SEQUENCE [LARGE SCALE GENOMIC DNA]</scope>
    <source>
        <strain evidence="3 4">UWS4</strain>
    </source>
</reference>
<accession>A0ABX5LL39</accession>
<name>A0ABX5LL39_9BACT</name>
<sequence length="556" mass="64227">MKKNFFTKVLLVNVLFVLTLNGWAQETESADSLVVKEPAIDSLAWMETKIRNSCAGVEEESLCLEWMRTHSALQWKTLDSLFCKNRESIDACKLYLDSIPREKRGPYLRTLESEGLLNFTRTVESDTVYEKTLTTGECFRDLEEMTNRTMRMIAESDAGDSMHFDFGNCAFDGSDSAKHDCESLMNAFAQARKEECATSVVTKMVREKFEKVEQVHLFDRQIDALWSGLWNLDWYKRDTSWNRDMEFLGKMGLSYSEEYLRTQIRDAFQNTNDVWNFHLLNACSVYPTIDDGYEKMQYFRLFDCDSILKNHQLSCDGSVLEKEVPRTMNGQQPVKVICDLKEHRWREMNEEERRFGLCSAKNFGEEKKTPTGIFICDQGWKKLTEADTWDRDFSSGFAAGKFRPKREYFQDSRDGKVYRIVKVGTQTWMAMNLNYATLWGSRCGNGKDINCTAYGRLYNQEAAQKVCPAGWHLPTSADWENLYAALQNQVPANQKNKLISAGGFVWQPAPKKEAMVYWIPDVTAERMTARVKQTGISWDAESGKFPYHPVRCVLDE</sequence>